<dbReference type="SUPFAM" id="SSF52402">
    <property type="entry name" value="Adenine nucleotide alpha hydrolases-like"/>
    <property type="match status" value="1"/>
</dbReference>
<feature type="domain" description="UspA" evidence="2">
    <location>
        <begin position="1"/>
        <end position="140"/>
    </location>
</feature>
<dbReference type="Gene3D" id="3.40.50.620">
    <property type="entry name" value="HUPs"/>
    <property type="match status" value="1"/>
</dbReference>
<accession>A0A839IR23</accession>
<dbReference type="Pfam" id="PF00582">
    <property type="entry name" value="Usp"/>
    <property type="match status" value="1"/>
</dbReference>
<name>A0A839IR23_9GAMM</name>
<protein>
    <submittedName>
        <fullName evidence="3">Universal stress protein</fullName>
    </submittedName>
</protein>
<dbReference type="AlphaFoldDB" id="A0A839IR23"/>
<evidence type="ECO:0000259" key="2">
    <source>
        <dbReference type="Pfam" id="PF00582"/>
    </source>
</evidence>
<evidence type="ECO:0000313" key="3">
    <source>
        <dbReference type="EMBL" id="MBB1486887.1"/>
    </source>
</evidence>
<evidence type="ECO:0000313" key="4">
    <source>
        <dbReference type="Proteomes" id="UP000565262"/>
    </source>
</evidence>
<dbReference type="InterPro" id="IPR006015">
    <property type="entry name" value="Universal_stress_UspA"/>
</dbReference>
<reference evidence="3 4" key="1">
    <citation type="submission" date="2020-08" db="EMBL/GenBank/DDBJ databases">
        <title>Oceanospirillum sp. nov. isolated from marine sediment.</title>
        <authorList>
            <person name="Ji X."/>
        </authorList>
    </citation>
    <scope>NUCLEOTIDE SEQUENCE [LARGE SCALE GENOMIC DNA]</scope>
    <source>
        <strain evidence="3 4">D5</strain>
    </source>
</reference>
<organism evidence="3 4">
    <name type="scientific">Oceanospirillum sediminis</name>
    <dbReference type="NCBI Taxonomy" id="2760088"/>
    <lineage>
        <taxon>Bacteria</taxon>
        <taxon>Pseudomonadati</taxon>
        <taxon>Pseudomonadota</taxon>
        <taxon>Gammaproteobacteria</taxon>
        <taxon>Oceanospirillales</taxon>
        <taxon>Oceanospirillaceae</taxon>
        <taxon>Oceanospirillum</taxon>
    </lineage>
</organism>
<dbReference type="CDD" id="cd00293">
    <property type="entry name" value="USP-like"/>
    <property type="match status" value="1"/>
</dbReference>
<gene>
    <name evidence="3" type="ORF">H4O21_09720</name>
</gene>
<dbReference type="EMBL" id="JACJFM010000010">
    <property type="protein sequence ID" value="MBB1486887.1"/>
    <property type="molecule type" value="Genomic_DNA"/>
</dbReference>
<dbReference type="PRINTS" id="PR01438">
    <property type="entry name" value="UNVRSLSTRESS"/>
</dbReference>
<sequence length="145" mass="16153">MYKSILIPMDLEHEDMFPKAVALAQQLIGNENGFIHGVYVDETMIHHANFSISGDAVEQARQETKQQVKALFRKHVPEALQGKCRVRKGVVYDAVLEEAGKVKPDVILVAAGRPGLSSYLLGSNAEKILRHADCSVFVIRDDHSW</sequence>
<keyword evidence="4" id="KW-1185">Reference proteome</keyword>
<dbReference type="InterPro" id="IPR006016">
    <property type="entry name" value="UspA"/>
</dbReference>
<comment type="caution">
    <text evidence="3">The sequence shown here is derived from an EMBL/GenBank/DDBJ whole genome shotgun (WGS) entry which is preliminary data.</text>
</comment>
<dbReference type="InterPro" id="IPR014729">
    <property type="entry name" value="Rossmann-like_a/b/a_fold"/>
</dbReference>
<dbReference type="PANTHER" id="PTHR46268:SF6">
    <property type="entry name" value="UNIVERSAL STRESS PROTEIN UP12"/>
    <property type="match status" value="1"/>
</dbReference>
<comment type="similarity">
    <text evidence="1">Belongs to the universal stress protein A family.</text>
</comment>
<proteinExistence type="inferred from homology"/>
<dbReference type="PANTHER" id="PTHR46268">
    <property type="entry name" value="STRESS RESPONSE PROTEIN NHAX"/>
    <property type="match status" value="1"/>
</dbReference>
<dbReference type="Proteomes" id="UP000565262">
    <property type="component" value="Unassembled WGS sequence"/>
</dbReference>
<dbReference type="RefSeq" id="WP_182808672.1">
    <property type="nucleotide sequence ID" value="NZ_JACJFM010000010.1"/>
</dbReference>
<evidence type="ECO:0000256" key="1">
    <source>
        <dbReference type="ARBA" id="ARBA00008791"/>
    </source>
</evidence>